<dbReference type="AlphaFoldDB" id="A0A7J5B8I5"/>
<reference evidence="3 4" key="1">
    <citation type="submission" date="2019-09" db="EMBL/GenBank/DDBJ databases">
        <title>Phylogeny of genus Pseudoclavibacter and closely related genus.</title>
        <authorList>
            <person name="Li Y."/>
        </authorList>
    </citation>
    <scope>NUCLEOTIDE SEQUENCE [LARGE SCALE GENOMIC DNA]</scope>
    <source>
        <strain evidence="3 4">KCTC 13959</strain>
    </source>
</reference>
<feature type="transmembrane region" description="Helical" evidence="2">
    <location>
        <begin position="27"/>
        <end position="46"/>
    </location>
</feature>
<keyword evidence="2" id="KW-1133">Transmembrane helix</keyword>
<dbReference type="EMBL" id="WBKB01000009">
    <property type="protein sequence ID" value="KAB1641479.1"/>
    <property type="molecule type" value="Genomic_DNA"/>
</dbReference>
<organism evidence="3 4">
    <name type="scientific">Gulosibacter chungangensis</name>
    <dbReference type="NCBI Taxonomy" id="979746"/>
    <lineage>
        <taxon>Bacteria</taxon>
        <taxon>Bacillati</taxon>
        <taxon>Actinomycetota</taxon>
        <taxon>Actinomycetes</taxon>
        <taxon>Micrococcales</taxon>
        <taxon>Microbacteriaceae</taxon>
        <taxon>Gulosibacter</taxon>
    </lineage>
</organism>
<evidence type="ECO:0000256" key="2">
    <source>
        <dbReference type="SAM" id="Phobius"/>
    </source>
</evidence>
<keyword evidence="2" id="KW-0812">Transmembrane</keyword>
<evidence type="ECO:0000313" key="4">
    <source>
        <dbReference type="Proteomes" id="UP000433493"/>
    </source>
</evidence>
<keyword evidence="2" id="KW-0472">Membrane</keyword>
<keyword evidence="4" id="KW-1185">Reference proteome</keyword>
<feature type="transmembrane region" description="Helical" evidence="2">
    <location>
        <begin position="964"/>
        <end position="985"/>
    </location>
</feature>
<protein>
    <recommendedName>
        <fullName evidence="5">LPXTG cell wall anchor domain-containing protein</fullName>
    </recommendedName>
</protein>
<dbReference type="RefSeq" id="WP_158053160.1">
    <property type="nucleotide sequence ID" value="NZ_WBKB01000009.1"/>
</dbReference>
<proteinExistence type="predicted"/>
<evidence type="ECO:0000256" key="1">
    <source>
        <dbReference type="SAM" id="MobiDB-lite"/>
    </source>
</evidence>
<gene>
    <name evidence="3" type="ORF">F8O05_12960</name>
</gene>
<accession>A0A7J5B8I5</accession>
<evidence type="ECO:0008006" key="5">
    <source>
        <dbReference type="Google" id="ProtNLM"/>
    </source>
</evidence>
<comment type="caution">
    <text evidence="3">The sequence shown here is derived from an EMBL/GenBank/DDBJ whole genome shotgun (WGS) entry which is preliminary data.</text>
</comment>
<name>A0A7J5B8I5_9MICO</name>
<feature type="region of interest" description="Disordered" evidence="1">
    <location>
        <begin position="996"/>
        <end position="1016"/>
    </location>
</feature>
<dbReference type="Proteomes" id="UP000433493">
    <property type="component" value="Unassembled WGS sequence"/>
</dbReference>
<dbReference type="OrthoDB" id="3242564at2"/>
<sequence>MSVEVLHTDAAHGPGAGYPPGRALARWVAMLLTGLLMITGLALGSVSPAQAATPGPGFGDPYGSNGSIGAFIANDGTQVYCMDLGAAAPWGNTTGPVTVEELNSHSGFNLSATELAKLNYVMAMWGQSGDPHVTAAVQLYVWSVADPVPYNSHGMSGDDYYVARAPAANRPQVLANLAQMRAQANANHAVNPQVSVSIDMADQYQGTLTVSASPSSLSGTVTLSNAVFANGQSTRALGAGSFPITGTPADGAPSYRIEASATVPAAGLGARVHLYDTPGQQRLLGGASPMGLDAHARTPVIELDFQPTITTQVSSRYVAEGDTFADQVTVGLSKGTWIHLNGTPVPVNAVGTLYGPFDEQPAEADAAPAGAPMAGQVELTLTGAGVYDVPATITAPESGFYTWVWEIDKNAQGQYAKYLTDSVRDRFGLVPETSIVPFQPIAVSEADQRLVIPGDTVTDTITVSSSNGAWLKIGGAHIPVIFEGTLYQVPGTLPPAQSPTVDPSAVPVGEVTVTADGPGVYTSPEVIVPNAGFVTWVWQVRLAAQPEELRDYLAGDWIDEYGIPVESTSVRHPIETTSQLREYNVHEGGRAFDTIIVSGFPDNHPDFKGDGYWGADTKTITHTAYGPFATDTVLTDDLDLTDAPVLTRVDTPARNGVYQIGYTDVDRITPTEPGYYVIVSSFDGDDRVHPYQSSPADIRERFFVPEEPEYEAPVSVITQATPSALVGEPFEDTALVQGTIPGGAYLVFRAYGPVPADEAPLCEAEPFYVSDEIPVTQPAVYSSGTTSVESAGNVYWVETLYDADGEVLSEGACGAPGETTVVTEGEKLTVTTKAVANVVLGEPAHDVAIVTGPVPEGTTLVFEAYRQYGDEAVCEVDNRVFDTWESPIAVTGPSEYASAEVVFDKVGTYFWIETLLDTNGESIHRGLCGTPGETTVVSEVPVTPETPVEETPQRELAQTGADGWLIGVGAAAALSLIASGAVLLFGRRLAQRREAAENAEGGEEPELVTLEDLLNE</sequence>
<evidence type="ECO:0000313" key="3">
    <source>
        <dbReference type="EMBL" id="KAB1641479.1"/>
    </source>
</evidence>